<keyword evidence="8 13" id="KW-1133">Transmembrane helix</keyword>
<feature type="transmembrane region" description="Helical" evidence="13">
    <location>
        <begin position="374"/>
        <end position="392"/>
    </location>
</feature>
<keyword evidence="5 13" id="KW-1003">Cell membrane</keyword>
<evidence type="ECO:0000313" key="17">
    <source>
        <dbReference type="Proteomes" id="UP000007939"/>
    </source>
</evidence>
<dbReference type="PANTHER" id="PTHR12428">
    <property type="entry name" value="OXA1"/>
    <property type="match status" value="1"/>
</dbReference>
<dbReference type="RefSeq" id="WP_013738645.1">
    <property type="nucleotide sequence ID" value="NC_015436.1"/>
</dbReference>
<dbReference type="CDD" id="cd20070">
    <property type="entry name" value="5TM_YidC_Alb3"/>
    <property type="match status" value="1"/>
</dbReference>
<comment type="subcellular location">
    <subcellularLocation>
        <location evidence="1 13">Cell inner membrane</location>
        <topology evidence="1 13">Multi-pass membrane protein</topology>
    </subcellularLocation>
</comment>
<evidence type="ECO:0000256" key="3">
    <source>
        <dbReference type="ARBA" id="ARBA00015325"/>
    </source>
</evidence>
<keyword evidence="17" id="KW-1185">Reference proteome</keyword>
<dbReference type="InterPro" id="IPR047196">
    <property type="entry name" value="YidC_ALB_C"/>
</dbReference>
<evidence type="ECO:0000259" key="14">
    <source>
        <dbReference type="Pfam" id="PF02096"/>
    </source>
</evidence>
<protein>
    <recommendedName>
        <fullName evidence="3 13">Membrane protein insertase YidC</fullName>
    </recommendedName>
    <alternativeName>
        <fullName evidence="12 13">Foldase YidC</fullName>
    </alternativeName>
    <alternativeName>
        <fullName evidence="11 13">Membrane integrase YidC</fullName>
    </alternativeName>
    <alternativeName>
        <fullName evidence="13">Membrane protein YidC</fullName>
    </alternativeName>
</protein>
<keyword evidence="7 13" id="KW-0653">Protein transport</keyword>
<dbReference type="EMBL" id="CP002659">
    <property type="protein sequence ID" value="AEC01249.1"/>
    <property type="molecule type" value="Genomic_DNA"/>
</dbReference>
<dbReference type="KEGG" id="scc:Spico_0007"/>
<comment type="similarity">
    <text evidence="2 13">Belongs to the OXA1/ALB3/YidC family. Type 1 subfamily.</text>
</comment>
<dbReference type="GO" id="GO:0005886">
    <property type="term" value="C:plasma membrane"/>
    <property type="evidence" value="ECO:0007669"/>
    <property type="project" value="UniProtKB-SubCell"/>
</dbReference>
<evidence type="ECO:0000256" key="2">
    <source>
        <dbReference type="ARBA" id="ARBA00010527"/>
    </source>
</evidence>
<evidence type="ECO:0000256" key="7">
    <source>
        <dbReference type="ARBA" id="ARBA00022927"/>
    </source>
</evidence>
<evidence type="ECO:0000256" key="9">
    <source>
        <dbReference type="ARBA" id="ARBA00023136"/>
    </source>
</evidence>
<dbReference type="GO" id="GO:0032977">
    <property type="term" value="F:membrane insertase activity"/>
    <property type="evidence" value="ECO:0007669"/>
    <property type="project" value="InterPro"/>
</dbReference>
<accession>F4GI90</accession>
<keyword evidence="10 13" id="KW-0143">Chaperone</keyword>
<reference evidence="16 17" key="2">
    <citation type="journal article" date="2012" name="Stand. Genomic Sci.">
        <title>Complete genome sequence of the termite hindgut bacterium Spirochaeta coccoides type strain (SPN1(T)), reclassification in the genus Sphaerochaeta as Sphaerochaeta coccoides comb. nov. and emendations of the family Spirochaetaceae and the genus Sphaerochaeta.</title>
        <authorList>
            <person name="Abt B."/>
            <person name="Han C."/>
            <person name="Scheuner C."/>
            <person name="Lu M."/>
            <person name="Lapidus A."/>
            <person name="Nolan M."/>
            <person name="Lucas S."/>
            <person name="Hammon N."/>
            <person name="Deshpande S."/>
            <person name="Cheng J.F."/>
            <person name="Tapia R."/>
            <person name="Goodwin L.A."/>
            <person name="Pitluck S."/>
            <person name="Liolios K."/>
            <person name="Pagani I."/>
            <person name="Ivanova N."/>
            <person name="Mavromatis K."/>
            <person name="Mikhailova N."/>
            <person name="Huntemann M."/>
            <person name="Pati A."/>
            <person name="Chen A."/>
            <person name="Palaniappan K."/>
            <person name="Land M."/>
            <person name="Hauser L."/>
            <person name="Brambilla E.M."/>
            <person name="Rohde M."/>
            <person name="Spring S."/>
            <person name="Gronow S."/>
            <person name="Goker M."/>
            <person name="Woyke T."/>
            <person name="Bristow J."/>
            <person name="Eisen J.A."/>
            <person name="Markowitz V."/>
            <person name="Hugenholtz P."/>
            <person name="Kyrpides N.C."/>
            <person name="Klenk H.P."/>
            <person name="Detter J.C."/>
        </authorList>
    </citation>
    <scope>NUCLEOTIDE SEQUENCE [LARGE SCALE GENOMIC DNA]</scope>
    <source>
        <strain evidence="17">ATCC BAA-1237 / DSM 17374 / SPN1</strain>
    </source>
</reference>
<comment type="caution">
    <text evidence="13">Lacks conserved residue(s) required for the propagation of feature annotation.</text>
</comment>
<evidence type="ECO:0000256" key="5">
    <source>
        <dbReference type="ARBA" id="ARBA00022475"/>
    </source>
</evidence>
<evidence type="ECO:0000256" key="13">
    <source>
        <dbReference type="HAMAP-Rule" id="MF_01810"/>
    </source>
</evidence>
<evidence type="ECO:0000256" key="12">
    <source>
        <dbReference type="ARBA" id="ARBA00033342"/>
    </source>
</evidence>
<dbReference type="CDD" id="cd19961">
    <property type="entry name" value="EcYidC-like_peri"/>
    <property type="match status" value="1"/>
</dbReference>
<gene>
    <name evidence="13" type="primary">yidC</name>
    <name evidence="16" type="ordered locus">Spico_0007</name>
</gene>
<keyword evidence="9 13" id="KW-0472">Membrane</keyword>
<name>F4GI90_PARC1</name>
<dbReference type="STRING" id="760011.Spico_0007"/>
<feature type="domain" description="Membrane insertase YidC N-terminal" evidence="15">
    <location>
        <begin position="84"/>
        <end position="362"/>
    </location>
</feature>
<dbReference type="GO" id="GO:0051205">
    <property type="term" value="P:protein insertion into membrane"/>
    <property type="evidence" value="ECO:0007669"/>
    <property type="project" value="TreeGrafter"/>
</dbReference>
<dbReference type="InterPro" id="IPR038221">
    <property type="entry name" value="YidC_periplasmic_sf"/>
</dbReference>
<keyword evidence="13" id="KW-0997">Cell inner membrane</keyword>
<organism evidence="16 17">
    <name type="scientific">Parasphaerochaeta coccoides (strain ATCC BAA-1237 / DSM 17374 / SPN1)</name>
    <name type="common">Sphaerochaeta coccoides</name>
    <dbReference type="NCBI Taxonomy" id="760011"/>
    <lineage>
        <taxon>Bacteria</taxon>
        <taxon>Pseudomonadati</taxon>
        <taxon>Spirochaetota</taxon>
        <taxon>Spirochaetia</taxon>
        <taxon>Spirochaetales</taxon>
        <taxon>Sphaerochaetaceae</taxon>
        <taxon>Parasphaerochaeta</taxon>
    </lineage>
</organism>
<evidence type="ECO:0000256" key="6">
    <source>
        <dbReference type="ARBA" id="ARBA00022692"/>
    </source>
</evidence>
<dbReference type="InterPro" id="IPR001708">
    <property type="entry name" value="YidC/ALB3/OXA1/COX18"/>
</dbReference>
<evidence type="ECO:0000256" key="1">
    <source>
        <dbReference type="ARBA" id="ARBA00004429"/>
    </source>
</evidence>
<proteinExistence type="inferred from homology"/>
<dbReference type="InterPro" id="IPR028055">
    <property type="entry name" value="YidC/Oxa/ALB_C"/>
</dbReference>
<evidence type="ECO:0000256" key="10">
    <source>
        <dbReference type="ARBA" id="ARBA00023186"/>
    </source>
</evidence>
<dbReference type="Pfam" id="PF02096">
    <property type="entry name" value="60KD_IMP"/>
    <property type="match status" value="1"/>
</dbReference>
<dbReference type="InterPro" id="IPR019998">
    <property type="entry name" value="Membr_insert_YidC"/>
</dbReference>
<dbReference type="eggNOG" id="COG0706">
    <property type="taxonomic scope" value="Bacteria"/>
</dbReference>
<evidence type="ECO:0000256" key="4">
    <source>
        <dbReference type="ARBA" id="ARBA00022448"/>
    </source>
</evidence>
<feature type="transmembrane region" description="Helical" evidence="13">
    <location>
        <begin position="536"/>
        <end position="560"/>
    </location>
</feature>
<dbReference type="OrthoDB" id="9780552at2"/>
<comment type="subunit">
    <text evidence="13">Interacts with the Sec translocase complex via SecD. Specifically interacts with transmembrane segments of nascent integral membrane proteins during membrane integration.</text>
</comment>
<dbReference type="HAMAP" id="MF_01810">
    <property type="entry name" value="YidC_type1"/>
    <property type="match status" value="1"/>
</dbReference>
<dbReference type="Pfam" id="PF14849">
    <property type="entry name" value="YidC_periplas"/>
    <property type="match status" value="1"/>
</dbReference>
<dbReference type="NCBIfam" id="TIGR03593">
    <property type="entry name" value="yidC_nterm"/>
    <property type="match status" value="1"/>
</dbReference>
<evidence type="ECO:0000256" key="8">
    <source>
        <dbReference type="ARBA" id="ARBA00022989"/>
    </source>
</evidence>
<reference evidence="17" key="1">
    <citation type="submission" date="2011-04" db="EMBL/GenBank/DDBJ databases">
        <title>The complete genome of Spirochaeta coccoides DSM 17374.</title>
        <authorList>
            <person name="Lucas S."/>
            <person name="Copeland A."/>
            <person name="Lapidus A."/>
            <person name="Bruce D."/>
            <person name="Goodwin L."/>
            <person name="Pitluck S."/>
            <person name="Peters L."/>
            <person name="Kyrpides N."/>
            <person name="Mavromatis K."/>
            <person name="Pagani I."/>
            <person name="Ivanova N."/>
            <person name="Ovchinnikova G."/>
            <person name="Lu M."/>
            <person name="Detter J.C."/>
            <person name="Tapia R."/>
            <person name="Han C."/>
            <person name="Land M."/>
            <person name="Hauser L."/>
            <person name="Markowitz V."/>
            <person name="Cheng J.-F."/>
            <person name="Hugenholtz P."/>
            <person name="Woyke T."/>
            <person name="Wu D."/>
            <person name="Spring S."/>
            <person name="Schroeder M."/>
            <person name="Brambilla E."/>
            <person name="Klenk H.-P."/>
            <person name="Eisen J.A."/>
        </authorList>
    </citation>
    <scope>NUCLEOTIDE SEQUENCE [LARGE SCALE GENOMIC DNA]</scope>
    <source>
        <strain evidence="17">ATCC BAA-1237 / DSM 17374 / SPN1</strain>
    </source>
</reference>
<evidence type="ECO:0000256" key="11">
    <source>
        <dbReference type="ARBA" id="ARBA00033245"/>
    </source>
</evidence>
<dbReference type="PRINTS" id="PR00701">
    <property type="entry name" value="60KDINNERMP"/>
</dbReference>
<dbReference type="AlphaFoldDB" id="F4GI90"/>
<dbReference type="GO" id="GO:0015031">
    <property type="term" value="P:protein transport"/>
    <property type="evidence" value="ECO:0007669"/>
    <property type="project" value="UniProtKB-KW"/>
</dbReference>
<dbReference type="NCBIfam" id="TIGR03592">
    <property type="entry name" value="yidC_oxa1_cterm"/>
    <property type="match status" value="1"/>
</dbReference>
<dbReference type="PANTHER" id="PTHR12428:SF65">
    <property type="entry name" value="CYTOCHROME C OXIDASE ASSEMBLY PROTEIN COX18, MITOCHONDRIAL"/>
    <property type="match status" value="1"/>
</dbReference>
<keyword evidence="6 13" id="KW-0812">Transmembrane</keyword>
<dbReference type="HOGENOM" id="CLU_016535_2_0_12"/>
<evidence type="ECO:0000259" key="15">
    <source>
        <dbReference type="Pfam" id="PF14849"/>
    </source>
</evidence>
<dbReference type="InterPro" id="IPR028053">
    <property type="entry name" value="Membr_insert_YidC_N"/>
</dbReference>
<keyword evidence="4 13" id="KW-0813">Transport</keyword>
<dbReference type="Gene3D" id="2.70.98.90">
    <property type="match status" value="1"/>
</dbReference>
<feature type="domain" description="Membrane insertase YidC/Oxa/ALB C-terminal" evidence="14">
    <location>
        <begin position="377"/>
        <end position="576"/>
    </location>
</feature>
<dbReference type="Proteomes" id="UP000007939">
    <property type="component" value="Chromosome"/>
</dbReference>
<feature type="transmembrane region" description="Helical" evidence="13">
    <location>
        <begin position="443"/>
        <end position="463"/>
    </location>
</feature>
<comment type="function">
    <text evidence="13">Required for the insertion and/or proper folding and/or complex formation of integral membrane proteins into the membrane. Involved in integration of membrane proteins that insert both dependently and independently of the Sec translocase complex, as well as at least some lipoproteins. Aids folding of multispanning membrane proteins.</text>
</comment>
<sequence>MDKKTILAVVLSVIVISVGMSIQMMLTPPAAQETPVSEVVPVAEPLEEPAIHMISSTDQAWDTGLPGSFIAIGDNPSRSPFIFENEEFIITFDPVGASVSSIKLKKHLDGKEPVEMLFRSPSDHNAFLLYAGGDRTRPLDTVFSYSVSGNEVTFTRNFAVVGEDGRALPGHFTLTKRFRFGGAGEYLFEIKVGATNSENKAVPLSFDNNAYTLAFEPQIGPAFEKLDNYNYRRLYIRNDGGKRTQPKLSNGIYQTTAGISWTAVVGKYFSVIAIPDATRYTTTLAERSDENSTVPQTSSIYLTRPAVRSASFEDTFLFYIGPQLKQNMDIYNKADSNSFQLSELHLEQVLDTSSWLGWLETILKGVLQLFYKVIPNYGVAIILLTLLTRVLMHPLNKKSMASTARMSALSPQMDELRKKYADNPQKLNEATAALYRKEKINPLGGCLPMLLQFPIMIALYGLLNKHFELRGAMFIPGWIPDLSVPDTVLTFSFNLPFLGNQLHILPILYATSMIFSMKLNPSSSGAAGSQASTMKFMMYGMPLILFFTLYNAPSGLLLYWSSVNLISMLQQKFTNKKTVLASAEKDKDAAKTLSFPVNKGKKKK</sequence>
<evidence type="ECO:0000313" key="16">
    <source>
        <dbReference type="EMBL" id="AEC01249.1"/>
    </source>
</evidence>